<comment type="caution">
    <text evidence="1">The sequence shown here is derived from an EMBL/GenBank/DDBJ whole genome shotgun (WGS) entry which is preliminary data.</text>
</comment>
<dbReference type="AlphaFoldDB" id="A0A8J6U433"/>
<dbReference type="SUPFAM" id="SSF51621">
    <property type="entry name" value="Phosphoenolpyruvate/pyruvate domain"/>
    <property type="match status" value="1"/>
</dbReference>
<dbReference type="Pfam" id="PF13714">
    <property type="entry name" value="PEP_mutase"/>
    <property type="match status" value="1"/>
</dbReference>
<accession>A0A8J6U433</accession>
<reference evidence="1" key="1">
    <citation type="submission" date="2020-09" db="EMBL/GenBank/DDBJ databases">
        <title>Genome seq and assembly of Tianweitania sp.</title>
        <authorList>
            <person name="Chhetri G."/>
        </authorList>
    </citation>
    <scope>NUCLEOTIDE SEQUENCE</scope>
    <source>
        <strain evidence="1">Rool2</strain>
    </source>
</reference>
<dbReference type="Proteomes" id="UP000643405">
    <property type="component" value="Unassembled WGS sequence"/>
</dbReference>
<dbReference type="EMBL" id="JACVVX010000001">
    <property type="protein sequence ID" value="MBD0413530.1"/>
    <property type="molecule type" value="Genomic_DNA"/>
</dbReference>
<dbReference type="GO" id="GO:0016829">
    <property type="term" value="F:lyase activity"/>
    <property type="evidence" value="ECO:0007669"/>
    <property type="project" value="UniProtKB-KW"/>
</dbReference>
<name>A0A8J6U433_9HYPH</name>
<gene>
    <name evidence="1" type="ORF">ICI42_02575</name>
</gene>
<dbReference type="Gene3D" id="3.20.20.60">
    <property type="entry name" value="Phosphoenolpyruvate-binding domains"/>
    <property type="match status" value="1"/>
</dbReference>
<dbReference type="InterPro" id="IPR015813">
    <property type="entry name" value="Pyrv/PenolPyrv_kinase-like_dom"/>
</dbReference>
<dbReference type="RefSeq" id="WP_188163686.1">
    <property type="nucleotide sequence ID" value="NZ_JACVVX010000001.1"/>
</dbReference>
<dbReference type="InterPro" id="IPR040442">
    <property type="entry name" value="Pyrv_kinase-like_dom_sf"/>
</dbReference>
<protein>
    <submittedName>
        <fullName evidence="1">Isocitrate lyase/phosphoenolpyruvate mutase family protein</fullName>
    </submittedName>
</protein>
<evidence type="ECO:0000313" key="1">
    <source>
        <dbReference type="EMBL" id="MBD0413530.1"/>
    </source>
</evidence>
<dbReference type="Gene3D" id="6.10.250.2750">
    <property type="match status" value="1"/>
</dbReference>
<keyword evidence="2" id="KW-1185">Reference proteome</keyword>
<dbReference type="PANTHER" id="PTHR42905:SF16">
    <property type="entry name" value="CARBOXYPHOSPHONOENOLPYRUVATE PHOSPHONOMUTASE-LIKE PROTEIN (AFU_ORTHOLOGUE AFUA_5G07230)"/>
    <property type="match status" value="1"/>
</dbReference>
<dbReference type="InterPro" id="IPR039556">
    <property type="entry name" value="ICL/PEPM"/>
</dbReference>
<dbReference type="PANTHER" id="PTHR42905">
    <property type="entry name" value="PHOSPHOENOLPYRUVATE CARBOXYLASE"/>
    <property type="match status" value="1"/>
</dbReference>
<evidence type="ECO:0000313" key="2">
    <source>
        <dbReference type="Proteomes" id="UP000643405"/>
    </source>
</evidence>
<sequence>MRKSEDFRNLHNGPGAFVMPNPSDIGMARLLVSMGFKALATSSAGYAFSRALPDGGVTFEEMIRHCKEMAAAVDVPVSADLERGKGDSAESAAETIFAAEAAGLAGCSIEDYSGDPSKPIYEFSHAVERVAAAAEAARAVDGGFVFTARAENFLHGVSDFDDTVRRLQAFSAAGADVLFAPGISDPAMLTTLCTALDKPVSVIAPRDVSVDQLSAIGIRRISLGPRLTQAAFGAVERAAREILDKGTFGFMGDVMPFDRLQTLYTPAASARLEK</sequence>
<organism evidence="1 2">
    <name type="scientific">Oryzicola mucosus</name>
    <dbReference type="NCBI Taxonomy" id="2767425"/>
    <lineage>
        <taxon>Bacteria</taxon>
        <taxon>Pseudomonadati</taxon>
        <taxon>Pseudomonadota</taxon>
        <taxon>Alphaproteobacteria</taxon>
        <taxon>Hyphomicrobiales</taxon>
        <taxon>Phyllobacteriaceae</taxon>
        <taxon>Oryzicola</taxon>
    </lineage>
</organism>
<dbReference type="CDD" id="cd00377">
    <property type="entry name" value="ICL_PEPM"/>
    <property type="match status" value="1"/>
</dbReference>
<proteinExistence type="predicted"/>
<keyword evidence="1" id="KW-0456">Lyase</keyword>